<reference evidence="2 3" key="1">
    <citation type="submission" date="2018-06" db="EMBL/GenBank/DDBJ databases">
        <authorList>
            <consortium name="Pathogen Informatics"/>
            <person name="Doyle S."/>
        </authorList>
    </citation>
    <scope>NUCLEOTIDE SEQUENCE [LARGE SCALE GENOMIC DNA]</scope>
    <source>
        <strain evidence="2 3">NCTC13456</strain>
    </source>
</reference>
<dbReference type="EMBL" id="UFXS01000001">
    <property type="protein sequence ID" value="STD59152.1"/>
    <property type="molecule type" value="Genomic_DNA"/>
</dbReference>
<sequence>MKEKSEEIFDKELTPEVPKRKIKDTRVFKFVWNRYFVLTVAFAVWMIFFDQNSFFVHRELDKQIKLLEVDEQYYQEHLDTESEKLNQLNSNPAEIERIAREKHFLKKDDEDIFIIQQEKVTKPQNKENE</sequence>
<dbReference type="AlphaFoldDB" id="A0A376GIG2"/>
<keyword evidence="1" id="KW-1133">Transmembrane helix</keyword>
<keyword evidence="1" id="KW-0812">Transmembrane</keyword>
<dbReference type="InterPro" id="IPR007060">
    <property type="entry name" value="FtsL/DivIC"/>
</dbReference>
<dbReference type="STRING" id="343874.GCA_000805695_02407"/>
<evidence type="ECO:0000313" key="3">
    <source>
        <dbReference type="Proteomes" id="UP000254737"/>
    </source>
</evidence>
<evidence type="ECO:0000256" key="1">
    <source>
        <dbReference type="SAM" id="Phobius"/>
    </source>
</evidence>
<organism evidence="2 3">
    <name type="scientific">Empedobacter falsenii</name>
    <dbReference type="NCBI Taxonomy" id="343874"/>
    <lineage>
        <taxon>Bacteria</taxon>
        <taxon>Pseudomonadati</taxon>
        <taxon>Bacteroidota</taxon>
        <taxon>Flavobacteriia</taxon>
        <taxon>Flavobacteriales</taxon>
        <taxon>Weeksellaceae</taxon>
        <taxon>Empedobacter</taxon>
    </lineage>
</organism>
<keyword evidence="1" id="KW-0472">Membrane</keyword>
<feature type="transmembrane region" description="Helical" evidence="1">
    <location>
        <begin position="30"/>
        <end position="49"/>
    </location>
</feature>
<name>A0A376GIG2_9FLAO</name>
<evidence type="ECO:0000313" key="2">
    <source>
        <dbReference type="EMBL" id="STD59152.1"/>
    </source>
</evidence>
<dbReference type="Proteomes" id="UP000254737">
    <property type="component" value="Unassembled WGS sequence"/>
</dbReference>
<dbReference type="RefSeq" id="WP_115001133.1">
    <property type="nucleotide sequence ID" value="NZ_UFXS01000001.1"/>
</dbReference>
<protein>
    <submittedName>
        <fullName evidence="2">Septum formation initiator</fullName>
    </submittedName>
</protein>
<accession>A0A376GIG2</accession>
<dbReference type="Pfam" id="PF04977">
    <property type="entry name" value="DivIC"/>
    <property type="match status" value="1"/>
</dbReference>
<gene>
    <name evidence="2" type="ORF">NCTC13456_02782</name>
</gene>
<proteinExistence type="predicted"/>